<accession>A0A814C838</accession>
<dbReference type="Proteomes" id="UP000663879">
    <property type="component" value="Unassembled WGS sequence"/>
</dbReference>
<evidence type="ECO:0000313" key="1">
    <source>
        <dbReference type="EMBL" id="CAF0936693.1"/>
    </source>
</evidence>
<feature type="non-terminal residue" evidence="1">
    <location>
        <position position="103"/>
    </location>
</feature>
<name>A0A814C838_9BILA</name>
<protein>
    <submittedName>
        <fullName evidence="1">Uncharacterized protein</fullName>
    </submittedName>
</protein>
<gene>
    <name evidence="1" type="ORF">OXX778_LOCUS13201</name>
</gene>
<sequence length="103" mass="12657">MDQVDIRLECENNTKYSKLKNKENIIICPECFEHDVNIEETFKRPLNKEKILRKEIELFFERIEVNDFNQAIEKHFDEITFQIDIHTERLIEKINEYRIELIE</sequence>
<dbReference type="EMBL" id="CAJNOC010002494">
    <property type="protein sequence ID" value="CAF0936693.1"/>
    <property type="molecule type" value="Genomic_DNA"/>
</dbReference>
<comment type="caution">
    <text evidence="1">The sequence shown here is derived from an EMBL/GenBank/DDBJ whole genome shotgun (WGS) entry which is preliminary data.</text>
</comment>
<dbReference type="OrthoDB" id="10200887at2759"/>
<organism evidence="1 2">
    <name type="scientific">Brachionus calyciflorus</name>
    <dbReference type="NCBI Taxonomy" id="104777"/>
    <lineage>
        <taxon>Eukaryota</taxon>
        <taxon>Metazoa</taxon>
        <taxon>Spiralia</taxon>
        <taxon>Gnathifera</taxon>
        <taxon>Rotifera</taxon>
        <taxon>Eurotatoria</taxon>
        <taxon>Monogononta</taxon>
        <taxon>Pseudotrocha</taxon>
        <taxon>Ploima</taxon>
        <taxon>Brachionidae</taxon>
        <taxon>Brachionus</taxon>
    </lineage>
</organism>
<reference evidence="1" key="1">
    <citation type="submission" date="2021-02" db="EMBL/GenBank/DDBJ databases">
        <authorList>
            <person name="Nowell W R."/>
        </authorList>
    </citation>
    <scope>NUCLEOTIDE SEQUENCE</scope>
    <source>
        <strain evidence="1">Ploen Becks lab</strain>
    </source>
</reference>
<keyword evidence="2" id="KW-1185">Reference proteome</keyword>
<dbReference type="AlphaFoldDB" id="A0A814C838"/>
<evidence type="ECO:0000313" key="2">
    <source>
        <dbReference type="Proteomes" id="UP000663879"/>
    </source>
</evidence>
<proteinExistence type="predicted"/>